<dbReference type="OrthoDB" id="9762169at2"/>
<comment type="caution">
    <text evidence="16">The sequence shown here is derived from an EMBL/GenBank/DDBJ whole genome shotgun (WGS) entry which is preliminary data.</text>
</comment>
<protein>
    <recommendedName>
        <fullName evidence="2">non-specific serine/threonine protein kinase</fullName>
        <ecNumber evidence="2">2.7.11.1</ecNumber>
    </recommendedName>
</protein>
<dbReference type="EMBL" id="BCTB01000027">
    <property type="protein sequence ID" value="GAT16026.1"/>
    <property type="molecule type" value="Genomic_DNA"/>
</dbReference>
<evidence type="ECO:0000256" key="2">
    <source>
        <dbReference type="ARBA" id="ARBA00012513"/>
    </source>
</evidence>
<dbReference type="Pfam" id="PF00069">
    <property type="entry name" value="Pkinase"/>
    <property type="match status" value="1"/>
</dbReference>
<dbReference type="InterPro" id="IPR011009">
    <property type="entry name" value="Kinase-like_dom_sf"/>
</dbReference>
<dbReference type="PROSITE" id="PS00107">
    <property type="entry name" value="PROTEIN_KINASE_ATP"/>
    <property type="match status" value="1"/>
</dbReference>
<keyword evidence="4" id="KW-0723">Serine/threonine-protein kinase</keyword>
<keyword evidence="11 14" id="KW-0472">Membrane</keyword>
<dbReference type="PANTHER" id="PTHR43289:SF6">
    <property type="entry name" value="SERINE_THREONINE-PROTEIN KINASE NEKL-3"/>
    <property type="match status" value="1"/>
</dbReference>
<dbReference type="GO" id="GO:0004674">
    <property type="term" value="F:protein serine/threonine kinase activity"/>
    <property type="evidence" value="ECO:0007669"/>
    <property type="project" value="UniProtKB-KW"/>
</dbReference>
<evidence type="ECO:0000313" key="16">
    <source>
        <dbReference type="EMBL" id="GAT16026.1"/>
    </source>
</evidence>
<dbReference type="PROSITE" id="PS50011">
    <property type="entry name" value="PROTEIN_KINASE_DOM"/>
    <property type="match status" value="1"/>
</dbReference>
<evidence type="ECO:0000256" key="11">
    <source>
        <dbReference type="ARBA" id="ARBA00023136"/>
    </source>
</evidence>
<dbReference type="InterPro" id="IPR017441">
    <property type="entry name" value="Protein_kinase_ATP_BS"/>
</dbReference>
<gene>
    <name evidence="16" type="ORF">RMCT_2995</name>
</gene>
<evidence type="ECO:0000256" key="7">
    <source>
        <dbReference type="ARBA" id="ARBA00022741"/>
    </source>
</evidence>
<reference evidence="17" key="2">
    <citation type="submission" date="2016-02" db="EMBL/GenBank/DDBJ databases">
        <title>Draft genome sequence of five rapidly growing Mycobacterium species.</title>
        <authorList>
            <person name="Katahira K."/>
            <person name="Gotou Y."/>
            <person name="Iida K."/>
            <person name="Ogura Y."/>
            <person name="Hayashi T."/>
        </authorList>
    </citation>
    <scope>NUCLEOTIDE SEQUENCE [LARGE SCALE GENOMIC DNA]</scope>
    <source>
        <strain evidence="17">JCM6362</strain>
    </source>
</reference>
<comment type="subcellular location">
    <subcellularLocation>
        <location evidence="1">Cell membrane</location>
        <topology evidence="1">Single-pass membrane protein</topology>
    </subcellularLocation>
</comment>
<dbReference type="PANTHER" id="PTHR43289">
    <property type="entry name" value="MITOGEN-ACTIVATED PROTEIN KINASE KINASE KINASE 20-RELATED"/>
    <property type="match status" value="1"/>
</dbReference>
<dbReference type="InterPro" id="IPR000719">
    <property type="entry name" value="Prot_kinase_dom"/>
</dbReference>
<keyword evidence="5" id="KW-0808">Transferase</keyword>
<dbReference type="STRING" id="1797.RMCT_2995"/>
<accession>A0A117IN11</accession>
<evidence type="ECO:0000256" key="14">
    <source>
        <dbReference type="SAM" id="Phobius"/>
    </source>
</evidence>
<sequence length="544" mass="57056">MSGPESRAGTRFGKYELTALLGRGGMGEVYEAFDTEKRRAVALKILRAEYARDDRFRTRFLRESHAAAILQEPHVIPIHDWGEIDGNLFIDMRLVQGRTLHDLITDGPLGPDRAVEIVQQVADALDAAHAEGLVHRDVKPHNILVTPADFAYLVDFGIAAMQGDSRLTLAGTQIGSLAYMAPERFNDEPCTPATDIYALACVLYEALTGNTPFDTGSHESLIAAHLSTPPPAAGAANPRVPAALDAVIARGMAKQPDDRYGSAGALARAARRALTSAGGVDPAAATMAAPVAAGPVAAGPVAAGPVVSGPVVSGPQDTGPTVALSAQSGAARTWMVPVALVGIALLLGATGVVIGLLMSPGPDTPAPVAVTPELPTVLAPTTIIQTAPVTTSTKTVTATPPPPPPTRPAASVSVQPGPEAASLQRLRRLAAGDRAFVADRLADRWVPQLSSKRPGIVDKGVTWDNALTLQEHLLLRQRYDAVLVWSGDWSTFDAPNYWVTIVPVTFATPDGALAWCRAQGLGRNDCYAKLVSTTHPVRGSTAHN</sequence>
<keyword evidence="3" id="KW-1003">Cell membrane</keyword>
<evidence type="ECO:0000256" key="6">
    <source>
        <dbReference type="ARBA" id="ARBA00022692"/>
    </source>
</evidence>
<organism evidence="16 17">
    <name type="scientific">Mycolicibacterium thermoresistibile</name>
    <name type="common">Mycobacterium thermoresistibile</name>
    <dbReference type="NCBI Taxonomy" id="1797"/>
    <lineage>
        <taxon>Bacteria</taxon>
        <taxon>Bacillati</taxon>
        <taxon>Actinomycetota</taxon>
        <taxon>Actinomycetes</taxon>
        <taxon>Mycobacteriales</taxon>
        <taxon>Mycobacteriaceae</taxon>
        <taxon>Mycolicibacterium</taxon>
    </lineage>
</organism>
<evidence type="ECO:0000259" key="15">
    <source>
        <dbReference type="PROSITE" id="PS50011"/>
    </source>
</evidence>
<dbReference type="SUPFAM" id="SSF56112">
    <property type="entry name" value="Protein kinase-like (PK-like)"/>
    <property type="match status" value="1"/>
</dbReference>
<dbReference type="Proteomes" id="UP000069654">
    <property type="component" value="Unassembled WGS sequence"/>
</dbReference>
<dbReference type="EC" id="2.7.11.1" evidence="2"/>
<evidence type="ECO:0000256" key="4">
    <source>
        <dbReference type="ARBA" id="ARBA00022527"/>
    </source>
</evidence>
<dbReference type="CDD" id="cd14014">
    <property type="entry name" value="STKc_PknB_like"/>
    <property type="match status" value="1"/>
</dbReference>
<keyword evidence="6 14" id="KW-0812">Transmembrane</keyword>
<keyword evidence="9 12" id="KW-0067">ATP-binding</keyword>
<dbReference type="AlphaFoldDB" id="A0A117IN11"/>
<keyword evidence="7 12" id="KW-0547">Nucleotide-binding</keyword>
<evidence type="ECO:0000256" key="10">
    <source>
        <dbReference type="ARBA" id="ARBA00022989"/>
    </source>
</evidence>
<reference evidence="16 17" key="1">
    <citation type="journal article" date="2016" name="Genome Announc.">
        <title>Draft Genome Sequences of Five Rapidly Growing Mycobacterium Species, M. thermoresistibile, M. fortuitum subsp. acetamidolyticum, M. canariasense, M. brisbanense, and M. novocastrense.</title>
        <authorList>
            <person name="Katahira K."/>
            <person name="Ogura Y."/>
            <person name="Gotoh Y."/>
            <person name="Hayashi T."/>
        </authorList>
    </citation>
    <scope>NUCLEOTIDE SEQUENCE [LARGE SCALE GENOMIC DNA]</scope>
    <source>
        <strain evidence="16 17">JCM6362</strain>
    </source>
</reference>
<evidence type="ECO:0000256" key="3">
    <source>
        <dbReference type="ARBA" id="ARBA00022475"/>
    </source>
</evidence>
<name>A0A117IN11_MYCTH</name>
<dbReference type="FunFam" id="1.10.510.10:FF:000021">
    <property type="entry name" value="Serine/threonine protein kinase"/>
    <property type="match status" value="1"/>
</dbReference>
<evidence type="ECO:0000256" key="9">
    <source>
        <dbReference type="ARBA" id="ARBA00022840"/>
    </source>
</evidence>
<keyword evidence="10 14" id="KW-1133">Transmembrane helix</keyword>
<evidence type="ECO:0000256" key="13">
    <source>
        <dbReference type="SAM" id="MobiDB-lite"/>
    </source>
</evidence>
<dbReference type="GO" id="GO:0005524">
    <property type="term" value="F:ATP binding"/>
    <property type="evidence" value="ECO:0007669"/>
    <property type="project" value="UniProtKB-UniRule"/>
</dbReference>
<keyword evidence="8" id="KW-0418">Kinase</keyword>
<dbReference type="GO" id="GO:0005886">
    <property type="term" value="C:plasma membrane"/>
    <property type="evidence" value="ECO:0007669"/>
    <property type="project" value="UniProtKB-SubCell"/>
</dbReference>
<evidence type="ECO:0000256" key="12">
    <source>
        <dbReference type="PROSITE-ProRule" id="PRU10141"/>
    </source>
</evidence>
<dbReference type="SMART" id="SM00220">
    <property type="entry name" value="S_TKc"/>
    <property type="match status" value="1"/>
</dbReference>
<feature type="region of interest" description="Disordered" evidence="13">
    <location>
        <begin position="390"/>
        <end position="414"/>
    </location>
</feature>
<feature type="binding site" evidence="12">
    <location>
        <position position="44"/>
    </location>
    <ligand>
        <name>ATP</name>
        <dbReference type="ChEBI" id="CHEBI:30616"/>
    </ligand>
</feature>
<dbReference type="PROSITE" id="PS00108">
    <property type="entry name" value="PROTEIN_KINASE_ST"/>
    <property type="match status" value="1"/>
</dbReference>
<proteinExistence type="predicted"/>
<dbReference type="OMA" id="WSGDWST"/>
<evidence type="ECO:0000256" key="8">
    <source>
        <dbReference type="ARBA" id="ARBA00022777"/>
    </source>
</evidence>
<evidence type="ECO:0000256" key="1">
    <source>
        <dbReference type="ARBA" id="ARBA00004162"/>
    </source>
</evidence>
<evidence type="ECO:0000256" key="5">
    <source>
        <dbReference type="ARBA" id="ARBA00022679"/>
    </source>
</evidence>
<dbReference type="InterPro" id="IPR008271">
    <property type="entry name" value="Ser/Thr_kinase_AS"/>
</dbReference>
<dbReference type="RefSeq" id="WP_003925950.1">
    <property type="nucleotide sequence ID" value="NZ_BCTB01000027.1"/>
</dbReference>
<evidence type="ECO:0000313" key="17">
    <source>
        <dbReference type="Proteomes" id="UP000069654"/>
    </source>
</evidence>
<dbReference type="Gene3D" id="3.30.200.20">
    <property type="entry name" value="Phosphorylase Kinase, domain 1"/>
    <property type="match status" value="1"/>
</dbReference>
<feature type="domain" description="Protein kinase" evidence="15">
    <location>
        <begin position="15"/>
        <end position="274"/>
    </location>
</feature>
<dbReference type="Gene3D" id="1.10.510.10">
    <property type="entry name" value="Transferase(Phosphotransferase) domain 1"/>
    <property type="match status" value="1"/>
</dbReference>
<feature type="transmembrane region" description="Helical" evidence="14">
    <location>
        <begin position="334"/>
        <end position="357"/>
    </location>
</feature>
<dbReference type="GO" id="GO:0080090">
    <property type="term" value="P:regulation of primary metabolic process"/>
    <property type="evidence" value="ECO:0007669"/>
    <property type="project" value="UniProtKB-ARBA"/>
</dbReference>